<comment type="caution">
    <text evidence="1">The sequence shown here is derived from an EMBL/GenBank/DDBJ whole genome shotgun (WGS) entry which is preliminary data.</text>
</comment>
<dbReference type="EMBL" id="JAPZVM010000006">
    <property type="protein sequence ID" value="MCZ8372711.1"/>
    <property type="molecule type" value="Genomic_DNA"/>
</dbReference>
<gene>
    <name evidence="1" type="ORF">O6P32_08325</name>
</gene>
<reference evidence="1" key="1">
    <citation type="submission" date="2022-12" db="EMBL/GenBank/DDBJ databases">
        <title>Phocaeicola acetigenes sp. nov., isolated feces from a healthy human.</title>
        <authorList>
            <person name="Do H."/>
            <person name="Ha Y.B."/>
            <person name="Kim J.-S."/>
            <person name="Suh M.K."/>
            <person name="Kim H.S."/>
            <person name="Lee J.-S."/>
        </authorList>
    </citation>
    <scope>NUCLEOTIDE SEQUENCE</scope>
    <source>
        <strain evidence="1">KGMB11183</strain>
    </source>
</reference>
<accession>A0ABT4PI27</accession>
<dbReference type="InterPro" id="IPR030890">
    <property type="entry name" value="LP_HExxH_w_TonB"/>
</dbReference>
<name>A0ABT4PI27_9BACT</name>
<dbReference type="Proteomes" id="UP001141933">
    <property type="component" value="Unassembled WGS sequence"/>
</dbReference>
<dbReference type="RefSeq" id="WP_269877898.1">
    <property type="nucleotide sequence ID" value="NZ_JAPZVM010000006.1"/>
</dbReference>
<protein>
    <submittedName>
        <fullName evidence="1">Zinc-binding metallopeptidase</fullName>
    </submittedName>
</protein>
<dbReference type="NCBIfam" id="TIGR04549">
    <property type="entry name" value="LP_HExxH_w_tonB"/>
    <property type="match status" value="1"/>
</dbReference>
<dbReference type="Gene3D" id="3.40.390.70">
    <property type="match status" value="1"/>
</dbReference>
<proteinExistence type="predicted"/>
<dbReference type="Pfam" id="PF15890">
    <property type="entry name" value="Peptidase_Mx1"/>
    <property type="match status" value="1"/>
</dbReference>
<sequence>MKNIKLFLVLATALFVWSCSEDDLDSKSIFESETVAEQNEFDKWLVQNYVIPYNIDFKYRYDDKESDMTYNLIPADYDKSIALAKLIQHVWLDSYNEVAGENFMKENCLRVMQLIGSKAYNEDESVTLGVAEGGIKVTLYNVNEIDVDNIDLDVLNYWFFKTMHHEFCHILNQLKEYTTDFNLVSQGKYKAADWVNLNDNDAPALGFISGYASKEEGEDFAELTSIYVTSTEEAWQAQLDLGVVPVLDNEGNPTGQYDSTGKETIEAKFDIVKEYFLTKWNIDLTTLRDVVQRRTQEIYTLDLKNLN</sequence>
<organism evidence="1 2">
    <name type="scientific">Phocaeicola acetigenes</name>
    <dbReference type="NCBI Taxonomy" id="3016083"/>
    <lineage>
        <taxon>Bacteria</taxon>
        <taxon>Pseudomonadati</taxon>
        <taxon>Bacteroidota</taxon>
        <taxon>Bacteroidia</taxon>
        <taxon>Bacteroidales</taxon>
        <taxon>Bacteroidaceae</taxon>
        <taxon>Phocaeicola</taxon>
    </lineage>
</organism>
<dbReference type="SUPFAM" id="SSF55486">
    <property type="entry name" value="Metalloproteases ('zincins'), catalytic domain"/>
    <property type="match status" value="1"/>
</dbReference>
<keyword evidence="2" id="KW-1185">Reference proteome</keyword>
<evidence type="ECO:0000313" key="2">
    <source>
        <dbReference type="Proteomes" id="UP001141933"/>
    </source>
</evidence>
<evidence type="ECO:0000313" key="1">
    <source>
        <dbReference type="EMBL" id="MCZ8372711.1"/>
    </source>
</evidence>